<reference evidence="3 4" key="1">
    <citation type="submission" date="2016-10" db="EMBL/GenBank/DDBJ databases">
        <authorList>
            <person name="de Groot N.N."/>
        </authorList>
    </citation>
    <scope>NUCLEOTIDE SEQUENCE [LARGE SCALE GENOMIC DNA]</scope>
    <source>
        <strain evidence="3 4">DSM 19706</strain>
    </source>
</reference>
<dbReference type="Pfam" id="PF00994">
    <property type="entry name" value="MoCF_biosynth"/>
    <property type="match status" value="1"/>
</dbReference>
<dbReference type="NCBIfam" id="TIGR00200">
    <property type="entry name" value="cinA_nterm"/>
    <property type="match status" value="1"/>
</dbReference>
<protein>
    <recommendedName>
        <fullName evidence="1">CinA-like protein</fullName>
    </recommendedName>
</protein>
<dbReference type="CDD" id="cd00885">
    <property type="entry name" value="cinA"/>
    <property type="match status" value="1"/>
</dbReference>
<dbReference type="InterPro" id="IPR036653">
    <property type="entry name" value="CinA-like_C"/>
</dbReference>
<dbReference type="HAMAP" id="MF_00226_B">
    <property type="entry name" value="CinA_B"/>
    <property type="match status" value="1"/>
</dbReference>
<name>A0A1I0HIJ3_THASX</name>
<keyword evidence="4" id="KW-1185">Reference proteome</keyword>
<dbReference type="SMART" id="SM00852">
    <property type="entry name" value="MoCF_biosynth"/>
    <property type="match status" value="1"/>
</dbReference>
<dbReference type="STRING" id="349064.SAMN05660429_02822"/>
<dbReference type="Gene3D" id="3.90.950.20">
    <property type="entry name" value="CinA-like"/>
    <property type="match status" value="1"/>
</dbReference>
<gene>
    <name evidence="3" type="ORF">SAMN05660429_02822</name>
</gene>
<dbReference type="PANTHER" id="PTHR13939">
    <property type="entry name" value="NICOTINAMIDE-NUCLEOTIDE AMIDOHYDROLASE PNCC"/>
    <property type="match status" value="1"/>
</dbReference>
<organism evidence="3 4">
    <name type="scientific">Thalassotalea agarivorans</name>
    <name type="common">Thalassomonas agarivorans</name>
    <dbReference type="NCBI Taxonomy" id="349064"/>
    <lineage>
        <taxon>Bacteria</taxon>
        <taxon>Pseudomonadati</taxon>
        <taxon>Pseudomonadota</taxon>
        <taxon>Gammaproteobacteria</taxon>
        <taxon>Alteromonadales</taxon>
        <taxon>Colwelliaceae</taxon>
        <taxon>Thalassotalea</taxon>
    </lineage>
</organism>
<dbReference type="InterPro" id="IPR008135">
    <property type="entry name" value="Competence-induced_CinA"/>
</dbReference>
<dbReference type="PIRSF" id="PIRSF006728">
    <property type="entry name" value="CinA"/>
    <property type="match status" value="1"/>
</dbReference>
<dbReference type="InterPro" id="IPR001453">
    <property type="entry name" value="MoaB/Mog_dom"/>
</dbReference>
<dbReference type="Gene3D" id="3.30.70.2860">
    <property type="match status" value="1"/>
</dbReference>
<dbReference type="InterPro" id="IPR041424">
    <property type="entry name" value="CinA_KH"/>
</dbReference>
<dbReference type="PANTHER" id="PTHR13939:SF0">
    <property type="entry name" value="NMN AMIDOHYDROLASE-LIKE PROTEIN YFAY"/>
    <property type="match status" value="1"/>
</dbReference>
<comment type="similarity">
    <text evidence="1">Belongs to the CinA family.</text>
</comment>
<evidence type="ECO:0000259" key="2">
    <source>
        <dbReference type="SMART" id="SM00852"/>
    </source>
</evidence>
<evidence type="ECO:0000313" key="4">
    <source>
        <dbReference type="Proteomes" id="UP000199308"/>
    </source>
</evidence>
<dbReference type="AlphaFoldDB" id="A0A1I0HIJ3"/>
<dbReference type="SUPFAM" id="SSF53218">
    <property type="entry name" value="Molybdenum cofactor biosynthesis proteins"/>
    <property type="match status" value="1"/>
</dbReference>
<dbReference type="InterPro" id="IPR008136">
    <property type="entry name" value="CinA_C"/>
</dbReference>
<proteinExistence type="inferred from homology"/>
<sequence length="436" mass="46776">MKKISIQLLLTGDELMAGDIVDSNSAFLAHALAESGLSIARKVTVGDDLTLLTEEISAISKSADILIINGGLGPTVDDLTAQALAQSMDTSIEQHSEALTQLSQWCEKRGAQLSPANLKQTMLPKGVDIVKNEIGSAPGFMTVLNGCTIFCTPGVPRELKLMMHHQIMPQIVASLPQAQKTNTIRLQVFGMGESQIQELLSSNIPDWPEQLSLGFRAGLPSLEVKVTAYREQDNQLQQTYVKKIAQLLGDHLFNYVDEKPLSLQEVVLNLLADKGYTLTTAESCTGGLIASQITSIAGASQNFHAGFVTYANESKQQLVNVNATTLAEYGAVSEQTVKEMALGAISTAKADVAVAVSGIAGPDGGSEEKPVGTVCIAWGSASDMRTITLLIPGNRVLFQKYVASIALDLIRRFLRATTSTPTYVTQRQVKKEVESL</sequence>
<evidence type="ECO:0000256" key="1">
    <source>
        <dbReference type="HAMAP-Rule" id="MF_00226"/>
    </source>
</evidence>
<accession>A0A1I0HIJ3</accession>
<dbReference type="Proteomes" id="UP000199308">
    <property type="component" value="Unassembled WGS sequence"/>
</dbReference>
<dbReference type="NCBIfam" id="TIGR00199">
    <property type="entry name" value="PncC_domain"/>
    <property type="match status" value="1"/>
</dbReference>
<dbReference type="EMBL" id="FOHK01000016">
    <property type="protein sequence ID" value="SET83525.1"/>
    <property type="molecule type" value="Genomic_DNA"/>
</dbReference>
<dbReference type="OrthoDB" id="9801454at2"/>
<dbReference type="Pfam" id="PF18146">
    <property type="entry name" value="CinA_KH"/>
    <property type="match status" value="1"/>
</dbReference>
<dbReference type="SUPFAM" id="SSF142433">
    <property type="entry name" value="CinA-like"/>
    <property type="match status" value="1"/>
</dbReference>
<dbReference type="NCBIfam" id="TIGR00177">
    <property type="entry name" value="molyb_syn"/>
    <property type="match status" value="1"/>
</dbReference>
<dbReference type="InterPro" id="IPR036425">
    <property type="entry name" value="MoaB/Mog-like_dom_sf"/>
</dbReference>
<evidence type="ECO:0000313" key="3">
    <source>
        <dbReference type="EMBL" id="SET83525.1"/>
    </source>
</evidence>
<feature type="domain" description="MoaB/Mog" evidence="2">
    <location>
        <begin position="7"/>
        <end position="174"/>
    </location>
</feature>
<dbReference type="Pfam" id="PF02464">
    <property type="entry name" value="CinA"/>
    <property type="match status" value="1"/>
</dbReference>
<dbReference type="Gene3D" id="3.40.980.10">
    <property type="entry name" value="MoaB/Mog-like domain"/>
    <property type="match status" value="1"/>
</dbReference>
<dbReference type="RefSeq" id="WP_093331848.1">
    <property type="nucleotide sequence ID" value="NZ_AP027363.1"/>
</dbReference>
<dbReference type="InterPro" id="IPR050101">
    <property type="entry name" value="CinA"/>
</dbReference>